<feature type="transmembrane region" description="Helical" evidence="1">
    <location>
        <begin position="181"/>
        <end position="200"/>
    </location>
</feature>
<dbReference type="EMBL" id="JBBMFF010000257">
    <property type="protein sequence ID" value="MEQ2512049.1"/>
    <property type="molecule type" value="Genomic_DNA"/>
</dbReference>
<gene>
    <name evidence="2" type="ORF">WMO66_12480</name>
</gene>
<sequence>MKRCSLCNAVYDDSYGTCPTCGVRLNSLTEAAEHLANSNVTVHSASLNNGSRQNAQASSIQFYERSGSTHIFNGALAEVSTQQYYQSKSTKLIRAVFSGEPYQLSHTSYITILRIEEHALRRYPEQAQDIVLFGGVQNVFAPGDDLTIRAKRKGNRYVAKRIFSHSIDRNIRIEGNIPAGLIRFLFLILAAAIIWAIHGIVSIDYLAAGQGILRFFTSLIPTALTIWFLWILIKSFFKK</sequence>
<keyword evidence="1" id="KW-0472">Membrane</keyword>
<name>A0ABV1G9P3_9FIRM</name>
<organism evidence="2 3">
    <name type="scientific">Faecousia intestinalis</name>
    <dbReference type="NCBI Taxonomy" id="3133167"/>
    <lineage>
        <taxon>Bacteria</taxon>
        <taxon>Bacillati</taxon>
        <taxon>Bacillota</taxon>
        <taxon>Clostridia</taxon>
        <taxon>Eubacteriales</taxon>
        <taxon>Oscillospiraceae</taxon>
        <taxon>Faecousia</taxon>
    </lineage>
</organism>
<evidence type="ECO:0008006" key="4">
    <source>
        <dbReference type="Google" id="ProtNLM"/>
    </source>
</evidence>
<evidence type="ECO:0000313" key="3">
    <source>
        <dbReference type="Proteomes" id="UP001491552"/>
    </source>
</evidence>
<protein>
    <recommendedName>
        <fullName evidence="4">Zinc ribbon domain-containing protein</fullName>
    </recommendedName>
</protein>
<feature type="transmembrane region" description="Helical" evidence="1">
    <location>
        <begin position="212"/>
        <end position="233"/>
    </location>
</feature>
<dbReference type="RefSeq" id="WP_349136752.1">
    <property type="nucleotide sequence ID" value="NZ_JBBMFF010000257.1"/>
</dbReference>
<keyword evidence="3" id="KW-1185">Reference proteome</keyword>
<evidence type="ECO:0000256" key="1">
    <source>
        <dbReference type="SAM" id="Phobius"/>
    </source>
</evidence>
<accession>A0ABV1G9P3</accession>
<keyword evidence="1" id="KW-0812">Transmembrane</keyword>
<keyword evidence="1" id="KW-1133">Transmembrane helix</keyword>
<proteinExistence type="predicted"/>
<dbReference type="Proteomes" id="UP001491552">
    <property type="component" value="Unassembled WGS sequence"/>
</dbReference>
<evidence type="ECO:0000313" key="2">
    <source>
        <dbReference type="EMBL" id="MEQ2512049.1"/>
    </source>
</evidence>
<reference evidence="2 3" key="1">
    <citation type="submission" date="2024-03" db="EMBL/GenBank/DDBJ databases">
        <title>Human intestinal bacterial collection.</title>
        <authorList>
            <person name="Pauvert C."/>
            <person name="Hitch T.C.A."/>
            <person name="Clavel T."/>
        </authorList>
    </citation>
    <scope>NUCLEOTIDE SEQUENCE [LARGE SCALE GENOMIC DNA]</scope>
    <source>
        <strain evidence="2 3">CLA-AA-H192</strain>
    </source>
</reference>
<comment type="caution">
    <text evidence="2">The sequence shown here is derived from an EMBL/GenBank/DDBJ whole genome shotgun (WGS) entry which is preliminary data.</text>
</comment>